<evidence type="ECO:0000313" key="3">
    <source>
        <dbReference type="Proteomes" id="UP000656732"/>
    </source>
</evidence>
<feature type="region of interest" description="Disordered" evidence="1">
    <location>
        <begin position="29"/>
        <end position="58"/>
    </location>
</feature>
<comment type="caution">
    <text evidence="2">The sequence shown here is derived from an EMBL/GenBank/DDBJ whole genome shotgun (WGS) entry which is preliminary data.</text>
</comment>
<dbReference type="Proteomes" id="UP000656732">
    <property type="component" value="Unassembled WGS sequence"/>
</dbReference>
<protein>
    <submittedName>
        <fullName evidence="2">Uncharacterized protein</fullName>
    </submittedName>
</protein>
<accession>A0A918BG02</accession>
<reference evidence="2" key="2">
    <citation type="submission" date="2020-09" db="EMBL/GenBank/DDBJ databases">
        <authorList>
            <person name="Sun Q."/>
            <person name="Ohkuma M."/>
        </authorList>
    </citation>
    <scope>NUCLEOTIDE SEQUENCE</scope>
    <source>
        <strain evidence="2">JCM 4403</strain>
    </source>
</reference>
<name>A0A918BG02_9ACTN</name>
<dbReference type="AlphaFoldDB" id="A0A918BG02"/>
<evidence type="ECO:0000313" key="2">
    <source>
        <dbReference type="EMBL" id="GGQ64247.1"/>
    </source>
</evidence>
<evidence type="ECO:0000256" key="1">
    <source>
        <dbReference type="SAM" id="MobiDB-lite"/>
    </source>
</evidence>
<dbReference type="EMBL" id="BMTU01000001">
    <property type="protein sequence ID" value="GGQ64247.1"/>
    <property type="molecule type" value="Genomic_DNA"/>
</dbReference>
<organism evidence="2 3">
    <name type="scientific">Streptomyces pilosus</name>
    <dbReference type="NCBI Taxonomy" id="28893"/>
    <lineage>
        <taxon>Bacteria</taxon>
        <taxon>Bacillati</taxon>
        <taxon>Actinomycetota</taxon>
        <taxon>Actinomycetes</taxon>
        <taxon>Kitasatosporales</taxon>
        <taxon>Streptomycetaceae</taxon>
        <taxon>Streptomyces</taxon>
    </lineage>
</organism>
<gene>
    <name evidence="2" type="ORF">GCM10010280_08480</name>
</gene>
<keyword evidence="3" id="KW-1185">Reference proteome</keyword>
<proteinExistence type="predicted"/>
<reference evidence="2" key="1">
    <citation type="journal article" date="2014" name="Int. J. Syst. Evol. Microbiol.">
        <title>Complete genome sequence of Corynebacterium casei LMG S-19264T (=DSM 44701T), isolated from a smear-ripened cheese.</title>
        <authorList>
            <consortium name="US DOE Joint Genome Institute (JGI-PGF)"/>
            <person name="Walter F."/>
            <person name="Albersmeier A."/>
            <person name="Kalinowski J."/>
            <person name="Ruckert C."/>
        </authorList>
    </citation>
    <scope>NUCLEOTIDE SEQUENCE</scope>
    <source>
        <strain evidence="2">JCM 4403</strain>
    </source>
</reference>
<feature type="compositionally biased region" description="Basic and acidic residues" evidence="1">
    <location>
        <begin position="46"/>
        <end position="57"/>
    </location>
</feature>
<sequence length="80" mass="9125">MWVSTRRPAPVDRWCGGRGESGVLWFMTRNFPRPDRPGTPVTRPSTNKDKPVLKDACSDTENPWSVRVRARGYGLIARVR</sequence>